<dbReference type="SMART" id="SM00356">
    <property type="entry name" value="ZnF_C3H1"/>
    <property type="match status" value="1"/>
</dbReference>
<dbReference type="PROSITE" id="PS50103">
    <property type="entry name" value="ZF_C3H1"/>
    <property type="match status" value="1"/>
</dbReference>
<comment type="caution">
    <text evidence="9">The sequence shown here is derived from an EMBL/GenBank/DDBJ whole genome shotgun (WGS) entry which is preliminary data.</text>
</comment>
<evidence type="ECO:0000256" key="7">
    <source>
        <dbReference type="SAM" id="MobiDB-lite"/>
    </source>
</evidence>
<sequence>MTVCKFYQQGNCKFGDKCRFEHPGSEKNQFGGGANYDGYDRRDAFGGQSRGGGGGNPFGGQSRGGGGGNPFGGQSRGGGGGNPFTSGFGSSGGQQNAGNRGTSGFGNSGSQRNDGRSTRGGGERGPTEDELRKYLDDTLSKGLWGLTGFGLDNSASVVIGDISPEEVRLQAYVSEKSGRPRIEVSREENDRIQGQKQRLEGLSSGFSAGQQPPPSFARVDFASLFKNTAAASVGGSVQPSNAFPAQGEVGQNPQQSAPFRASNTANAFNTQTSRIGAVFGQPAAGAVEDKPSQNPFQGDGRQGFAATSGSSVGGGNQPFGGVSNAFGGSTQPALGGFQTTQPAHSSTVQQPVAASAGQEPAPQTEQNESSARPVDVQQFQATEFTLGKVPEAPPAPQYC</sequence>
<feature type="compositionally biased region" description="Low complexity" evidence="7">
    <location>
        <begin position="83"/>
        <end position="100"/>
    </location>
</feature>
<dbReference type="Proteomes" id="UP001157974">
    <property type="component" value="Unassembled WGS sequence"/>
</dbReference>
<keyword evidence="10" id="KW-1185">Reference proteome</keyword>
<evidence type="ECO:0000256" key="4">
    <source>
        <dbReference type="ARBA" id="ARBA00022833"/>
    </source>
</evidence>
<evidence type="ECO:0000313" key="9">
    <source>
        <dbReference type="EMBL" id="KAJ8902658.1"/>
    </source>
</evidence>
<reference evidence="9 10" key="1">
    <citation type="journal article" date="2023" name="Nat. Commun.">
        <title>Origin of minicircular mitochondrial genomes in red algae.</title>
        <authorList>
            <person name="Lee Y."/>
            <person name="Cho C.H."/>
            <person name="Lee Y.M."/>
            <person name="Park S.I."/>
            <person name="Yang J.H."/>
            <person name="West J.A."/>
            <person name="Bhattacharya D."/>
            <person name="Yoon H.S."/>
        </authorList>
    </citation>
    <scope>NUCLEOTIDE SEQUENCE [LARGE SCALE GENOMIC DNA]</scope>
    <source>
        <strain evidence="9 10">CCMP1338</strain>
        <tissue evidence="9">Whole cell</tissue>
    </source>
</reference>
<comment type="subcellular location">
    <subcellularLocation>
        <location evidence="1">Nucleus</location>
    </subcellularLocation>
</comment>
<dbReference type="AlphaFoldDB" id="A0AAV8UJE7"/>
<feature type="zinc finger region" description="C3H1-type" evidence="6">
    <location>
        <begin position="1"/>
        <end position="25"/>
    </location>
</feature>
<evidence type="ECO:0000256" key="5">
    <source>
        <dbReference type="ARBA" id="ARBA00023242"/>
    </source>
</evidence>
<dbReference type="InterPro" id="IPR036855">
    <property type="entry name" value="Znf_CCCH_sf"/>
</dbReference>
<feature type="region of interest" description="Disordered" evidence="7">
    <location>
        <begin position="176"/>
        <end position="196"/>
    </location>
</feature>
<accession>A0AAV8UJE7</accession>
<feature type="compositionally biased region" description="Gly residues" evidence="7">
    <location>
        <begin position="48"/>
        <end position="82"/>
    </location>
</feature>
<evidence type="ECO:0000256" key="6">
    <source>
        <dbReference type="PROSITE-ProRule" id="PRU00723"/>
    </source>
</evidence>
<feature type="region of interest" description="Disordered" evidence="7">
    <location>
        <begin position="17"/>
        <end position="131"/>
    </location>
</feature>
<feature type="compositionally biased region" description="Basic and acidic residues" evidence="7">
    <location>
        <begin position="113"/>
        <end position="131"/>
    </location>
</feature>
<feature type="compositionally biased region" description="Polar residues" evidence="7">
    <location>
        <begin position="234"/>
        <end position="274"/>
    </location>
</feature>
<dbReference type="GO" id="GO:0008270">
    <property type="term" value="F:zinc ion binding"/>
    <property type="evidence" value="ECO:0007669"/>
    <property type="project" value="UniProtKB-KW"/>
</dbReference>
<evidence type="ECO:0000256" key="1">
    <source>
        <dbReference type="ARBA" id="ARBA00004123"/>
    </source>
</evidence>
<dbReference type="SUPFAM" id="SSF90229">
    <property type="entry name" value="CCCH zinc finger"/>
    <property type="match status" value="1"/>
</dbReference>
<dbReference type="Gene3D" id="4.10.1000.10">
    <property type="entry name" value="Zinc finger, CCCH-type"/>
    <property type="match status" value="1"/>
</dbReference>
<feature type="compositionally biased region" description="Polar residues" evidence="7">
    <location>
        <begin position="326"/>
        <end position="352"/>
    </location>
</feature>
<feature type="region of interest" description="Disordered" evidence="7">
    <location>
        <begin position="234"/>
        <end position="399"/>
    </location>
</feature>
<proteinExistence type="predicted"/>
<name>A0AAV8UJE7_9RHOD</name>
<dbReference type="PANTHER" id="PTHR46527:SF1">
    <property type="entry name" value="NUCLEOPORIN NUP42"/>
    <property type="match status" value="1"/>
</dbReference>
<dbReference type="InterPro" id="IPR041367">
    <property type="entry name" value="Znf-CCCH_4"/>
</dbReference>
<organism evidence="9 10">
    <name type="scientific">Rhodosorus marinus</name>
    <dbReference type="NCBI Taxonomy" id="101924"/>
    <lineage>
        <taxon>Eukaryota</taxon>
        <taxon>Rhodophyta</taxon>
        <taxon>Stylonematophyceae</taxon>
        <taxon>Stylonematales</taxon>
        <taxon>Stylonemataceae</taxon>
        <taxon>Rhodosorus</taxon>
    </lineage>
</organism>
<dbReference type="EMBL" id="JAMWBK010000008">
    <property type="protein sequence ID" value="KAJ8902658.1"/>
    <property type="molecule type" value="Genomic_DNA"/>
</dbReference>
<evidence type="ECO:0000313" key="10">
    <source>
        <dbReference type="Proteomes" id="UP001157974"/>
    </source>
</evidence>
<keyword evidence="3 6" id="KW-0863">Zinc-finger</keyword>
<evidence type="ECO:0000256" key="2">
    <source>
        <dbReference type="ARBA" id="ARBA00022723"/>
    </source>
</evidence>
<feature type="domain" description="C3H1-type" evidence="8">
    <location>
        <begin position="1"/>
        <end position="25"/>
    </location>
</feature>
<protein>
    <recommendedName>
        <fullName evidence="8">C3H1-type domain-containing protein</fullName>
    </recommendedName>
</protein>
<dbReference type="GO" id="GO:0005634">
    <property type="term" value="C:nucleus"/>
    <property type="evidence" value="ECO:0007669"/>
    <property type="project" value="UniProtKB-SubCell"/>
</dbReference>
<keyword evidence="5" id="KW-0539">Nucleus</keyword>
<dbReference type="PANTHER" id="PTHR46527">
    <property type="entry name" value="NUCLEOPORIN-LIKE PROTEIN 2"/>
    <property type="match status" value="1"/>
</dbReference>
<evidence type="ECO:0000259" key="8">
    <source>
        <dbReference type="PROSITE" id="PS50103"/>
    </source>
</evidence>
<feature type="compositionally biased region" description="Polar residues" evidence="7">
    <location>
        <begin position="361"/>
        <end position="370"/>
    </location>
</feature>
<dbReference type="InterPro" id="IPR000571">
    <property type="entry name" value="Znf_CCCH"/>
</dbReference>
<evidence type="ECO:0000256" key="3">
    <source>
        <dbReference type="ARBA" id="ARBA00022771"/>
    </source>
</evidence>
<dbReference type="Pfam" id="PF18044">
    <property type="entry name" value="zf-CCCH_4"/>
    <property type="match status" value="1"/>
</dbReference>
<keyword evidence="4 6" id="KW-0862">Zinc</keyword>
<keyword evidence="2 6" id="KW-0479">Metal-binding</keyword>
<gene>
    <name evidence="9" type="ORF">NDN08_005978</name>
</gene>
<dbReference type="InterPro" id="IPR051767">
    <property type="entry name" value="Nucleoporin_NUP42"/>
</dbReference>